<accession>A0AAD8MJY0</accession>
<keyword evidence="4" id="KW-0052">Apoplast</keyword>
<dbReference type="Proteomes" id="UP001237642">
    <property type="component" value="Unassembled WGS sequence"/>
</dbReference>
<evidence type="ECO:0000313" key="6">
    <source>
        <dbReference type="Proteomes" id="UP001237642"/>
    </source>
</evidence>
<evidence type="ECO:0000313" key="5">
    <source>
        <dbReference type="EMBL" id="KAK1374853.1"/>
    </source>
</evidence>
<evidence type="ECO:0000256" key="1">
    <source>
        <dbReference type="ARBA" id="ARBA00010746"/>
    </source>
</evidence>
<reference evidence="5" key="2">
    <citation type="submission" date="2023-05" db="EMBL/GenBank/DDBJ databases">
        <authorList>
            <person name="Schelkunov M.I."/>
        </authorList>
    </citation>
    <scope>NUCLEOTIDE SEQUENCE</scope>
    <source>
        <strain evidence="5">Hsosn_3</strain>
        <tissue evidence="5">Leaf</tissue>
    </source>
</reference>
<proteinExistence type="inferred from homology"/>
<comment type="subunit">
    <text evidence="2 4">Homodimer.</text>
</comment>
<sequence length="185" mass="20486">MEPSILVPNTKLSMMLTLLLGIFLCSESTLDHGFLQETNMTLYIHDFFSGPNATTIAISTTMPSEDSWIVDNFGTMYYTNNPVTEGREPDSDHLGRAQGTFVSAAMDGSNSQVVMSVVFDTPQYQGSTLEIQGAGNPLQRVKEVSVVAGTGQFRYARGFATFETVYYDRAANYSVAEWNITMEHY</sequence>
<comment type="similarity">
    <text evidence="1 4">Belongs to the plant dirigent protein family.</text>
</comment>
<evidence type="ECO:0000256" key="4">
    <source>
        <dbReference type="RuleBase" id="RU363099"/>
    </source>
</evidence>
<keyword evidence="4" id="KW-0732">Signal</keyword>
<organism evidence="5 6">
    <name type="scientific">Heracleum sosnowskyi</name>
    <dbReference type="NCBI Taxonomy" id="360622"/>
    <lineage>
        <taxon>Eukaryota</taxon>
        <taxon>Viridiplantae</taxon>
        <taxon>Streptophyta</taxon>
        <taxon>Embryophyta</taxon>
        <taxon>Tracheophyta</taxon>
        <taxon>Spermatophyta</taxon>
        <taxon>Magnoliopsida</taxon>
        <taxon>eudicotyledons</taxon>
        <taxon>Gunneridae</taxon>
        <taxon>Pentapetalae</taxon>
        <taxon>asterids</taxon>
        <taxon>campanulids</taxon>
        <taxon>Apiales</taxon>
        <taxon>Apiaceae</taxon>
        <taxon>Apioideae</taxon>
        <taxon>apioid superclade</taxon>
        <taxon>Tordylieae</taxon>
        <taxon>Tordyliinae</taxon>
        <taxon>Heracleum</taxon>
    </lineage>
</organism>
<dbReference type="InterPro" id="IPR004265">
    <property type="entry name" value="Dirigent"/>
</dbReference>
<comment type="subcellular location">
    <subcellularLocation>
        <location evidence="4">Secreted</location>
        <location evidence="4">Extracellular space</location>
        <location evidence="4">Apoplast</location>
    </subcellularLocation>
</comment>
<dbReference type="EMBL" id="JAUIZM010000007">
    <property type="protein sequence ID" value="KAK1374853.1"/>
    <property type="molecule type" value="Genomic_DNA"/>
</dbReference>
<keyword evidence="6" id="KW-1185">Reference proteome</keyword>
<dbReference type="InterPro" id="IPR044859">
    <property type="entry name" value="Allene_oxi_cyc_Dirigent"/>
</dbReference>
<dbReference type="Gene3D" id="2.40.480.10">
    <property type="entry name" value="Allene oxide cyclase-like"/>
    <property type="match status" value="1"/>
</dbReference>
<dbReference type="GO" id="GO:0048046">
    <property type="term" value="C:apoplast"/>
    <property type="evidence" value="ECO:0007669"/>
    <property type="project" value="UniProtKB-SubCell"/>
</dbReference>
<reference evidence="5" key="1">
    <citation type="submission" date="2023-02" db="EMBL/GenBank/DDBJ databases">
        <title>Genome of toxic invasive species Heracleum sosnowskyi carries increased number of genes despite the absence of recent whole-genome duplications.</title>
        <authorList>
            <person name="Schelkunov M."/>
            <person name="Shtratnikova V."/>
            <person name="Makarenko M."/>
            <person name="Klepikova A."/>
            <person name="Omelchenko D."/>
            <person name="Novikova G."/>
            <person name="Obukhova E."/>
            <person name="Bogdanov V."/>
            <person name="Penin A."/>
            <person name="Logacheva M."/>
        </authorList>
    </citation>
    <scope>NUCLEOTIDE SEQUENCE</scope>
    <source>
        <strain evidence="5">Hsosn_3</strain>
        <tissue evidence="5">Leaf</tissue>
    </source>
</reference>
<comment type="caution">
    <text evidence="5">The sequence shown here is derived from an EMBL/GenBank/DDBJ whole genome shotgun (WGS) entry which is preliminary data.</text>
</comment>
<keyword evidence="3 4" id="KW-0964">Secreted</keyword>
<dbReference type="PANTHER" id="PTHR21495">
    <property type="entry name" value="NUCLEOPORIN-RELATED"/>
    <property type="match status" value="1"/>
</dbReference>
<protein>
    <recommendedName>
        <fullName evidence="4">Dirigent protein</fullName>
    </recommendedName>
</protein>
<comment type="function">
    <text evidence="4">Dirigent proteins impart stereoselectivity on the phenoxy radical-coupling reaction, yielding optically active lignans from two molecules of coniferyl alcohol in the biosynthesis of lignans, flavonolignans, and alkaloids and thus plays a central role in plant secondary metabolism.</text>
</comment>
<dbReference type="GO" id="GO:0009699">
    <property type="term" value="P:phenylpropanoid biosynthetic process"/>
    <property type="evidence" value="ECO:0007669"/>
    <property type="project" value="UniProtKB-ARBA"/>
</dbReference>
<feature type="chain" id="PRO_5041777321" description="Dirigent protein" evidence="4">
    <location>
        <begin position="29"/>
        <end position="185"/>
    </location>
</feature>
<name>A0AAD8MJY0_9APIA</name>
<gene>
    <name evidence="5" type="ORF">POM88_031046</name>
</gene>
<evidence type="ECO:0000256" key="3">
    <source>
        <dbReference type="ARBA" id="ARBA00022525"/>
    </source>
</evidence>
<dbReference type="Pfam" id="PF03018">
    <property type="entry name" value="Dirigent"/>
    <property type="match status" value="1"/>
</dbReference>
<evidence type="ECO:0000256" key="2">
    <source>
        <dbReference type="ARBA" id="ARBA00011738"/>
    </source>
</evidence>
<dbReference type="AlphaFoldDB" id="A0AAD8MJY0"/>
<feature type="signal peptide" evidence="4">
    <location>
        <begin position="1"/>
        <end position="28"/>
    </location>
</feature>